<dbReference type="KEGG" id="samy:DB32_005595"/>
<dbReference type="AlphaFoldDB" id="A0A0F6W6C4"/>
<organism evidence="1 2">
    <name type="scientific">Sandaracinus amylolyticus</name>
    <dbReference type="NCBI Taxonomy" id="927083"/>
    <lineage>
        <taxon>Bacteria</taxon>
        <taxon>Pseudomonadati</taxon>
        <taxon>Myxococcota</taxon>
        <taxon>Polyangia</taxon>
        <taxon>Polyangiales</taxon>
        <taxon>Sandaracinaceae</taxon>
        <taxon>Sandaracinus</taxon>
    </lineage>
</organism>
<protein>
    <submittedName>
        <fullName evidence="1">Uncharacterized protein</fullName>
    </submittedName>
</protein>
<accession>A0A0F6W6C4</accession>
<name>A0A0F6W6C4_9BACT</name>
<dbReference type="STRING" id="927083.DB32_005595"/>
<proteinExistence type="predicted"/>
<evidence type="ECO:0000313" key="2">
    <source>
        <dbReference type="Proteomes" id="UP000034883"/>
    </source>
</evidence>
<dbReference type="EMBL" id="CP011125">
    <property type="protein sequence ID" value="AKF08446.1"/>
    <property type="molecule type" value="Genomic_DNA"/>
</dbReference>
<sequence>MITMLLGGCVTEASLLSSPSTPSCSEDVDVVTAPAEVGCTSIEVEGSDEAACDTSSVPDAGASPIVAGRRVRVRRAHDLPTVMRVELLVSPSTCTVGPCPRDLYWHGGGGCECGVGLEGGGFESGVYEVRVPPGDSTVLLPDPSRRYRVSACTMTSAPWPTYPECGLSGFASGEQGGTCQPSCFTDADCPVPSSGTAVPDCDVAGTSCSLDCGAGQTCPDGQVCGAVLGRLVCVVPDA</sequence>
<reference evidence="1 2" key="1">
    <citation type="submission" date="2015-03" db="EMBL/GenBank/DDBJ databases">
        <title>Genome assembly of Sandaracinus amylolyticus DSM 53668.</title>
        <authorList>
            <person name="Sharma G."/>
            <person name="Subramanian S."/>
        </authorList>
    </citation>
    <scope>NUCLEOTIDE SEQUENCE [LARGE SCALE GENOMIC DNA]</scope>
    <source>
        <strain evidence="1 2">DSM 53668</strain>
    </source>
</reference>
<keyword evidence="2" id="KW-1185">Reference proteome</keyword>
<gene>
    <name evidence="1" type="ORF">DB32_005595</name>
</gene>
<dbReference type="Proteomes" id="UP000034883">
    <property type="component" value="Chromosome"/>
</dbReference>
<evidence type="ECO:0000313" key="1">
    <source>
        <dbReference type="EMBL" id="AKF08446.1"/>
    </source>
</evidence>